<organism evidence="1 2">
    <name type="scientific">Microbispora hainanensis</name>
    <dbReference type="NCBI Taxonomy" id="568844"/>
    <lineage>
        <taxon>Bacteria</taxon>
        <taxon>Bacillati</taxon>
        <taxon>Actinomycetota</taxon>
        <taxon>Actinomycetes</taxon>
        <taxon>Streptosporangiales</taxon>
        <taxon>Streptosporangiaceae</taxon>
        <taxon>Microbispora</taxon>
    </lineage>
</organism>
<keyword evidence="2" id="KW-1185">Reference proteome</keyword>
<sequence length="232" mass="25916">MRLSLERREDAIGPWHEVAVPFPISAIGLQTLHGAFISRVKQAAKSRVDVEIADRIGAILQGRFLLKNNALREHRARLASEGGEAWRTLSKAVRRRLRKSKAKMIYNGEWPLISIWVKFDETQRSCRLSLEIFPGAVSKIVPFPYMSESIEAFYLDLAAAIEYLTKKSYPNPALEVLERMASIDRSDQYLTRESPGHVDLSLADGSVKIVATGVPPSVYTVSGGLPTLGRKR</sequence>
<evidence type="ECO:0000313" key="1">
    <source>
        <dbReference type="EMBL" id="WUP73075.1"/>
    </source>
</evidence>
<evidence type="ECO:0000313" key="2">
    <source>
        <dbReference type="Proteomes" id="UP001432011"/>
    </source>
</evidence>
<gene>
    <name evidence="1" type="ORF">OG913_27145</name>
</gene>
<name>A0ABZ1SJ96_9ACTN</name>
<protein>
    <submittedName>
        <fullName evidence="1">Uncharacterized protein</fullName>
    </submittedName>
</protein>
<dbReference type="EMBL" id="CP108085">
    <property type="protein sequence ID" value="WUP73075.1"/>
    <property type="molecule type" value="Genomic_DNA"/>
</dbReference>
<accession>A0ABZ1SJ96</accession>
<proteinExistence type="predicted"/>
<dbReference type="Proteomes" id="UP001432011">
    <property type="component" value="Chromosome"/>
</dbReference>
<reference evidence="1" key="1">
    <citation type="submission" date="2022-10" db="EMBL/GenBank/DDBJ databases">
        <title>The complete genomes of actinobacterial strains from the NBC collection.</title>
        <authorList>
            <person name="Joergensen T.S."/>
            <person name="Alvarez Arevalo M."/>
            <person name="Sterndorff E.B."/>
            <person name="Faurdal D."/>
            <person name="Vuksanovic O."/>
            <person name="Mourched A.-S."/>
            <person name="Charusanti P."/>
            <person name="Shaw S."/>
            <person name="Blin K."/>
            <person name="Weber T."/>
        </authorList>
    </citation>
    <scope>NUCLEOTIDE SEQUENCE</scope>
    <source>
        <strain evidence="1">NBC_00254</strain>
    </source>
</reference>
<dbReference type="RefSeq" id="WP_328708678.1">
    <property type="nucleotide sequence ID" value="NZ_CP108085.1"/>
</dbReference>